<sequence length="19" mass="2251">MESSRLQHQLCAHHPVCHH</sequence>
<dbReference type="AlphaFoldDB" id="A0A0E9VD08"/>
<dbReference type="EMBL" id="GBXM01033247">
    <property type="protein sequence ID" value="JAH75330.1"/>
    <property type="molecule type" value="Transcribed_RNA"/>
</dbReference>
<protein>
    <submittedName>
        <fullName evidence="1">Uncharacterized protein</fullName>
    </submittedName>
</protein>
<accession>A0A0E9VD08</accession>
<reference evidence="1" key="1">
    <citation type="submission" date="2014-11" db="EMBL/GenBank/DDBJ databases">
        <authorList>
            <person name="Amaro Gonzalez C."/>
        </authorList>
    </citation>
    <scope>NUCLEOTIDE SEQUENCE</scope>
</reference>
<name>A0A0E9VD08_ANGAN</name>
<organism evidence="1">
    <name type="scientific">Anguilla anguilla</name>
    <name type="common">European freshwater eel</name>
    <name type="synonym">Muraena anguilla</name>
    <dbReference type="NCBI Taxonomy" id="7936"/>
    <lineage>
        <taxon>Eukaryota</taxon>
        <taxon>Metazoa</taxon>
        <taxon>Chordata</taxon>
        <taxon>Craniata</taxon>
        <taxon>Vertebrata</taxon>
        <taxon>Euteleostomi</taxon>
        <taxon>Actinopterygii</taxon>
        <taxon>Neopterygii</taxon>
        <taxon>Teleostei</taxon>
        <taxon>Anguilliformes</taxon>
        <taxon>Anguillidae</taxon>
        <taxon>Anguilla</taxon>
    </lineage>
</organism>
<reference evidence="1" key="2">
    <citation type="journal article" date="2015" name="Fish Shellfish Immunol.">
        <title>Early steps in the European eel (Anguilla anguilla)-Vibrio vulnificus interaction in the gills: Role of the RtxA13 toxin.</title>
        <authorList>
            <person name="Callol A."/>
            <person name="Pajuelo D."/>
            <person name="Ebbesson L."/>
            <person name="Teles M."/>
            <person name="MacKenzie S."/>
            <person name="Amaro C."/>
        </authorList>
    </citation>
    <scope>NUCLEOTIDE SEQUENCE</scope>
</reference>
<proteinExistence type="predicted"/>
<evidence type="ECO:0000313" key="1">
    <source>
        <dbReference type="EMBL" id="JAH75330.1"/>
    </source>
</evidence>